<dbReference type="InterPro" id="IPR024041">
    <property type="entry name" value="NH4_transpt_AmtB-like_dom"/>
</dbReference>
<dbReference type="GO" id="GO:0008519">
    <property type="term" value="F:ammonium channel activity"/>
    <property type="evidence" value="ECO:0007669"/>
    <property type="project" value="EnsemblFungi"/>
</dbReference>
<dbReference type="GO" id="GO:0005886">
    <property type="term" value="C:plasma membrane"/>
    <property type="evidence" value="ECO:0007669"/>
    <property type="project" value="TreeGrafter"/>
</dbReference>
<reference evidence="9" key="1">
    <citation type="submission" date="2016-05" db="EMBL/GenBank/DDBJ databases">
        <title>Comparative genomics of biotechnologically important yeasts.</title>
        <authorList>
            <consortium name="DOE Joint Genome Institute"/>
            <person name="Riley R."/>
            <person name="Haridas S."/>
            <person name="Wolfe K.H."/>
            <person name="Lopes M.R."/>
            <person name="Hittinger C.T."/>
            <person name="Goker M."/>
            <person name="Salamov A."/>
            <person name="Wisecaver J."/>
            <person name="Long T.M."/>
            <person name="Aerts A.L."/>
            <person name="Barry K."/>
            <person name="Choi C."/>
            <person name="Clum A."/>
            <person name="Coughlan A.Y."/>
            <person name="Deshpande S."/>
            <person name="Douglass A.P."/>
            <person name="Hanson S.J."/>
            <person name="Klenk H.-P."/>
            <person name="Labutti K."/>
            <person name="Lapidus A."/>
            <person name="Lindquist E."/>
            <person name="Lipzen A."/>
            <person name="Meier-Kolthoff J.P."/>
            <person name="Ohm R.A."/>
            <person name="Otillar R.P."/>
            <person name="Pangilinan J."/>
            <person name="Peng Y."/>
            <person name="Rokas A."/>
            <person name="Rosa C.A."/>
            <person name="Scheuner C."/>
            <person name="Sibirny A.A."/>
            <person name="Slot J.C."/>
            <person name="Stielow J.B."/>
            <person name="Sun H."/>
            <person name="Kurtzman C.P."/>
            <person name="Blackwell M."/>
            <person name="Grigoriev I.V."/>
            <person name="Jeffries T.W."/>
        </authorList>
    </citation>
    <scope>NUCLEOTIDE SEQUENCE [LARGE SCALE GENOMIC DNA]</scope>
    <source>
        <strain evidence="9">NRRL Y-2460</strain>
    </source>
</reference>
<keyword evidence="9" id="KW-1185">Reference proteome</keyword>
<dbReference type="PANTHER" id="PTHR43029:SF3">
    <property type="entry name" value="AMMONIUM TRANSPORTER 3"/>
    <property type="match status" value="1"/>
</dbReference>
<feature type="transmembrane region" description="Helical" evidence="6">
    <location>
        <begin position="343"/>
        <end position="364"/>
    </location>
</feature>
<protein>
    <recommendedName>
        <fullName evidence="7">Ammonium transporter AmtB-like domain-containing protein</fullName>
    </recommendedName>
</protein>
<keyword evidence="3 6" id="KW-0812">Transmembrane</keyword>
<evidence type="ECO:0000256" key="2">
    <source>
        <dbReference type="ARBA" id="ARBA00005887"/>
    </source>
</evidence>
<dbReference type="GO" id="GO:0140157">
    <property type="term" value="P:ammonium import across plasma membrane"/>
    <property type="evidence" value="ECO:0007669"/>
    <property type="project" value="EnsemblFungi"/>
</dbReference>
<organism evidence="8 9">
    <name type="scientific">Pachysolen tannophilus NRRL Y-2460</name>
    <dbReference type="NCBI Taxonomy" id="669874"/>
    <lineage>
        <taxon>Eukaryota</taxon>
        <taxon>Fungi</taxon>
        <taxon>Dikarya</taxon>
        <taxon>Ascomycota</taxon>
        <taxon>Saccharomycotina</taxon>
        <taxon>Pichiomycetes</taxon>
        <taxon>Pachysolenaceae</taxon>
        <taxon>Pachysolen</taxon>
    </lineage>
</organism>
<feature type="transmembrane region" description="Helical" evidence="6">
    <location>
        <begin position="125"/>
        <end position="145"/>
    </location>
</feature>
<evidence type="ECO:0000256" key="4">
    <source>
        <dbReference type="ARBA" id="ARBA00022989"/>
    </source>
</evidence>
<dbReference type="InterPro" id="IPR001905">
    <property type="entry name" value="Ammonium_transpt"/>
</dbReference>
<dbReference type="EMBL" id="KV454014">
    <property type="protein sequence ID" value="ODV95323.1"/>
    <property type="molecule type" value="Genomic_DNA"/>
</dbReference>
<keyword evidence="4 6" id="KW-1133">Transmembrane helix</keyword>
<evidence type="ECO:0000256" key="5">
    <source>
        <dbReference type="ARBA" id="ARBA00023136"/>
    </source>
</evidence>
<comment type="subcellular location">
    <subcellularLocation>
        <location evidence="1">Membrane</location>
        <topology evidence="1">Multi-pass membrane protein</topology>
    </subcellularLocation>
</comment>
<dbReference type="OrthoDB" id="534912at2759"/>
<evidence type="ECO:0000256" key="6">
    <source>
        <dbReference type="SAM" id="Phobius"/>
    </source>
</evidence>
<evidence type="ECO:0000259" key="7">
    <source>
        <dbReference type="Pfam" id="PF00909"/>
    </source>
</evidence>
<dbReference type="AlphaFoldDB" id="A0A1E4TU42"/>
<feature type="transmembrane region" description="Helical" evidence="6">
    <location>
        <begin position="261"/>
        <end position="280"/>
    </location>
</feature>
<name>A0A1E4TU42_PACTA</name>
<feature type="transmembrane region" description="Helical" evidence="6">
    <location>
        <begin position="67"/>
        <end position="85"/>
    </location>
</feature>
<evidence type="ECO:0000256" key="1">
    <source>
        <dbReference type="ARBA" id="ARBA00004141"/>
    </source>
</evidence>
<dbReference type="Pfam" id="PF00909">
    <property type="entry name" value="Ammonium_transp"/>
    <property type="match status" value="1"/>
</dbReference>
<comment type="similarity">
    <text evidence="2">Belongs to the ammonia transporter channel (TC 1.A.11.2) family.</text>
</comment>
<feature type="transmembrane region" description="Helical" evidence="6">
    <location>
        <begin position="393"/>
        <end position="414"/>
    </location>
</feature>
<feature type="domain" description="Ammonium transporter AmtB-like" evidence="7">
    <location>
        <begin position="36"/>
        <end position="441"/>
    </location>
</feature>
<gene>
    <name evidence="8" type="ORF">PACTADRAFT_68500</name>
</gene>
<keyword evidence="5 6" id="KW-0472">Membrane</keyword>
<dbReference type="Gene3D" id="1.10.3430.10">
    <property type="entry name" value="Ammonium transporter AmtB like domains"/>
    <property type="match status" value="1"/>
</dbReference>
<evidence type="ECO:0000313" key="9">
    <source>
        <dbReference type="Proteomes" id="UP000094236"/>
    </source>
</evidence>
<feature type="transmembrane region" description="Helical" evidence="6">
    <location>
        <begin position="157"/>
        <end position="175"/>
    </location>
</feature>
<dbReference type="SUPFAM" id="SSF111352">
    <property type="entry name" value="Ammonium transporter"/>
    <property type="match status" value="1"/>
</dbReference>
<proteinExistence type="inferred from homology"/>
<feature type="transmembrane region" description="Helical" evidence="6">
    <location>
        <begin position="35"/>
        <end position="55"/>
    </location>
</feature>
<dbReference type="PANTHER" id="PTHR43029">
    <property type="entry name" value="AMMONIUM TRANSPORTER MEP2"/>
    <property type="match status" value="1"/>
</dbReference>
<dbReference type="STRING" id="669874.A0A1E4TU42"/>
<feature type="transmembrane region" description="Helical" evidence="6">
    <location>
        <begin position="232"/>
        <end position="255"/>
    </location>
</feature>
<evidence type="ECO:0000256" key="3">
    <source>
        <dbReference type="ARBA" id="ARBA00022692"/>
    </source>
</evidence>
<sequence length="497" mass="53832">MIAGTGAASAALIRAKRDADTLAEQTENFVGADMAYILFCTVGVFLITPAIGLFYTGVLKRKNVVQVLFQTYMTTCTVTIVWYLLGYSLANSPTSTSKLIGNFHNAALYNEQAKPLTDTATIPSLINFGFNTFFPVATVQIFVGAIGERGRFLPSQVIAVLWTIVVYCPISFWVWGTNGWLINLGALDFAGGGPVHISSGIASLIYSGYLGKRKEWKVTGKIPSYRGHSSTTTFIGVTLIWAAWFCFNSGTLLSVNTRTGYIAANTLIASTFASAAYVTVDTLLTGKYSLNAACEGVIVGLVNITPSCGFYYPWAAALTSVINAVICRLFINFNRWTGIDDYSLSGIVHGLGGIIAGTLTGIFATKTVASYDGATVIDGGWIDGNFVQLGYQIAAWCAISLWTAVFTYIIIFIVDHIPGLKLRAPEEAEDMGMDLYEMAETLDEFGNDYTEFFKDYANQLRGIADIIEKRGSIEFISGSSPTEGDVTSVNVRYHPKV</sequence>
<dbReference type="InterPro" id="IPR029020">
    <property type="entry name" value="Ammonium/urea_transptr"/>
</dbReference>
<accession>A0A1E4TU42</accession>
<dbReference type="Proteomes" id="UP000094236">
    <property type="component" value="Unassembled WGS sequence"/>
</dbReference>
<dbReference type="GO" id="GO:0015200">
    <property type="term" value="F:methylammonium transmembrane transporter activity"/>
    <property type="evidence" value="ECO:0007669"/>
    <property type="project" value="EnsemblFungi"/>
</dbReference>
<feature type="transmembrane region" description="Helical" evidence="6">
    <location>
        <begin position="311"/>
        <end position="331"/>
    </location>
</feature>
<evidence type="ECO:0000313" key="8">
    <source>
        <dbReference type="EMBL" id="ODV95323.1"/>
    </source>
</evidence>